<organism evidence="1 2">
    <name type="scientific">Desulfofundulus thermobenzoicus</name>
    <dbReference type="NCBI Taxonomy" id="29376"/>
    <lineage>
        <taxon>Bacteria</taxon>
        <taxon>Bacillati</taxon>
        <taxon>Bacillota</taxon>
        <taxon>Clostridia</taxon>
        <taxon>Eubacteriales</taxon>
        <taxon>Peptococcaceae</taxon>
        <taxon>Desulfofundulus</taxon>
    </lineage>
</organism>
<dbReference type="EMBL" id="WHYR01000002">
    <property type="protein sequence ID" value="MQL50860.1"/>
    <property type="molecule type" value="Genomic_DNA"/>
</dbReference>
<dbReference type="RefSeq" id="WP_152944781.1">
    <property type="nucleotide sequence ID" value="NZ_WHYR01000002.1"/>
</dbReference>
<reference evidence="1 2" key="1">
    <citation type="submission" date="2019-10" db="EMBL/GenBank/DDBJ databases">
        <title>Comparative genomics of sulfur disproportionating microorganisms.</title>
        <authorList>
            <person name="Ward L.M."/>
            <person name="Bertran E."/>
            <person name="Johnston D."/>
        </authorList>
    </citation>
    <scope>NUCLEOTIDE SEQUENCE [LARGE SCALE GENOMIC DNA]</scope>
    <source>
        <strain evidence="1 2">DSM 14055</strain>
    </source>
</reference>
<accession>A0A6N7ILK5</accession>
<dbReference type="AlphaFoldDB" id="A0A6N7ILK5"/>
<gene>
    <name evidence="1" type="ORF">GFC01_00925</name>
</gene>
<comment type="caution">
    <text evidence="1">The sequence shown here is derived from an EMBL/GenBank/DDBJ whole genome shotgun (WGS) entry which is preliminary data.</text>
</comment>
<dbReference type="OrthoDB" id="1724228at2"/>
<name>A0A6N7ILK5_9FIRM</name>
<evidence type="ECO:0000313" key="1">
    <source>
        <dbReference type="EMBL" id="MQL50860.1"/>
    </source>
</evidence>
<evidence type="ECO:0000313" key="2">
    <source>
        <dbReference type="Proteomes" id="UP000441717"/>
    </source>
</evidence>
<proteinExistence type="predicted"/>
<keyword evidence="2" id="KW-1185">Reference proteome</keyword>
<sequence length="122" mass="13702">MVEPATVPYCRPRVVTVFKDLALAPGSTATSETLENDILNIALRIQSTGTADVQIQEPRDREGWSTTGSMEVLEGETVWHYTLKQDKFRLRVENGSGDRVVVTIQANLPCRAEAPEEMVRRW</sequence>
<dbReference type="Proteomes" id="UP000441717">
    <property type="component" value="Unassembled WGS sequence"/>
</dbReference>
<protein>
    <submittedName>
        <fullName evidence="1">Uncharacterized protein</fullName>
    </submittedName>
</protein>